<evidence type="ECO:0000256" key="3">
    <source>
        <dbReference type="ARBA" id="ARBA00023027"/>
    </source>
</evidence>
<sequence>MNDERLVKVSKYLSKHLRHQPERLGLTLQPGGWVGVTELLAACTRNRFPISRAQLDEVVAQNDKQRFSFDETGERIRANQGHSVEVDLALVAQTPPATLYHGTGAGSVETIRHEGLQKMQRHHVHLSPDLETARRVGARHGKPHLFTVDTQAMHAAGYLFYCSDNGVWLTDHVPATFLHDTVAS</sequence>
<dbReference type="Gene3D" id="3.20.170.30">
    <property type="match status" value="1"/>
</dbReference>
<protein>
    <recommendedName>
        <fullName evidence="5">Probable RNA 2'-phosphotransferase</fullName>
        <ecNumber evidence="5">2.7.1.-</ecNumber>
    </recommendedName>
</protein>
<evidence type="ECO:0000313" key="6">
    <source>
        <dbReference type="EMBL" id="MBB6050292.1"/>
    </source>
</evidence>
<dbReference type="SUPFAM" id="SSF56399">
    <property type="entry name" value="ADP-ribosylation"/>
    <property type="match status" value="1"/>
</dbReference>
<accession>A0A7W9SP77</accession>
<keyword evidence="3 5" id="KW-0520">NAD</keyword>
<keyword evidence="7" id="KW-1185">Reference proteome</keyword>
<dbReference type="HAMAP" id="MF_00299">
    <property type="entry name" value="KptA"/>
    <property type="match status" value="1"/>
</dbReference>
<proteinExistence type="inferred from homology"/>
<dbReference type="EMBL" id="JACHGW010000002">
    <property type="protein sequence ID" value="MBB6050292.1"/>
    <property type="molecule type" value="Genomic_DNA"/>
</dbReference>
<evidence type="ECO:0000256" key="1">
    <source>
        <dbReference type="ARBA" id="ARBA00009836"/>
    </source>
</evidence>
<dbReference type="Pfam" id="PF01885">
    <property type="entry name" value="PTS_2-RNA"/>
    <property type="match status" value="1"/>
</dbReference>
<comment type="caution">
    <text evidence="6">The sequence shown here is derived from an EMBL/GenBank/DDBJ whole genome shotgun (WGS) entry which is preliminary data.</text>
</comment>
<dbReference type="Proteomes" id="UP000520814">
    <property type="component" value="Unassembled WGS sequence"/>
</dbReference>
<evidence type="ECO:0000256" key="4">
    <source>
        <dbReference type="ARBA" id="ARBA00025212"/>
    </source>
</evidence>
<dbReference type="GO" id="GO:0000215">
    <property type="term" value="F:tRNA 2'-phosphotransferase activity"/>
    <property type="evidence" value="ECO:0007669"/>
    <property type="project" value="TreeGrafter"/>
</dbReference>
<comment type="function">
    <text evidence="4 5">Removes the 2'-phosphate from RNA via an intermediate in which the phosphate is ADP-ribosylated by NAD followed by a presumed transesterification to release the RNA and generate ADP-ribose 1''-2''-cyclic phosphate (APPR&gt;P). May function as an ADP-ribosylase.</text>
</comment>
<dbReference type="InterPro" id="IPR022928">
    <property type="entry name" value="RNA_2'-PTrans_KptA"/>
</dbReference>
<evidence type="ECO:0000256" key="5">
    <source>
        <dbReference type="HAMAP-Rule" id="MF_00299"/>
    </source>
</evidence>
<comment type="similarity">
    <text evidence="1 5">Belongs to the KptA/TPT1 family.</text>
</comment>
<dbReference type="GO" id="GO:0003950">
    <property type="term" value="F:NAD+ poly-ADP-ribosyltransferase activity"/>
    <property type="evidence" value="ECO:0007669"/>
    <property type="project" value="InterPro"/>
</dbReference>
<dbReference type="RefSeq" id="WP_184194973.1">
    <property type="nucleotide sequence ID" value="NZ_JACHGW010000002.1"/>
</dbReference>
<evidence type="ECO:0000256" key="2">
    <source>
        <dbReference type="ARBA" id="ARBA00022679"/>
    </source>
</evidence>
<dbReference type="PANTHER" id="PTHR12684:SF2">
    <property type="entry name" value="TRNA 2'-PHOSPHOTRANSFERASE 1"/>
    <property type="match status" value="1"/>
</dbReference>
<dbReference type="NCBIfam" id="NF002014">
    <property type="entry name" value="PRK00819.1-4"/>
    <property type="match status" value="1"/>
</dbReference>
<name>A0A7W9SP77_ARMRO</name>
<dbReference type="GO" id="GO:0006388">
    <property type="term" value="P:tRNA splicing, via endonucleolytic cleavage and ligation"/>
    <property type="evidence" value="ECO:0007669"/>
    <property type="project" value="UniProtKB-UniRule"/>
</dbReference>
<dbReference type="PANTHER" id="PTHR12684">
    <property type="entry name" value="PUTATIVE PHOSPHOTRANSFERASE"/>
    <property type="match status" value="1"/>
</dbReference>
<dbReference type="InterPro" id="IPR042080">
    <property type="entry name" value="RNA_2'-PTrans_N"/>
</dbReference>
<evidence type="ECO:0000313" key="7">
    <source>
        <dbReference type="Proteomes" id="UP000520814"/>
    </source>
</evidence>
<reference evidence="6 7" key="1">
    <citation type="submission" date="2020-08" db="EMBL/GenBank/DDBJ databases">
        <title>Genomic Encyclopedia of Type Strains, Phase IV (KMG-IV): sequencing the most valuable type-strain genomes for metagenomic binning, comparative biology and taxonomic classification.</title>
        <authorList>
            <person name="Goeker M."/>
        </authorList>
    </citation>
    <scope>NUCLEOTIDE SEQUENCE [LARGE SCALE GENOMIC DNA]</scope>
    <source>
        <strain evidence="6 7">DSM 23562</strain>
    </source>
</reference>
<dbReference type="InterPro" id="IPR042081">
    <property type="entry name" value="RNA_2'-PTrans_C"/>
</dbReference>
<dbReference type="EC" id="2.7.1.-" evidence="5"/>
<dbReference type="AlphaFoldDB" id="A0A7W9SP77"/>
<organism evidence="6 7">
    <name type="scientific">Armatimonas rosea</name>
    <dbReference type="NCBI Taxonomy" id="685828"/>
    <lineage>
        <taxon>Bacteria</taxon>
        <taxon>Bacillati</taxon>
        <taxon>Armatimonadota</taxon>
        <taxon>Armatimonadia</taxon>
        <taxon>Armatimonadales</taxon>
        <taxon>Armatimonadaceae</taxon>
        <taxon>Armatimonas</taxon>
    </lineage>
</organism>
<dbReference type="InterPro" id="IPR002745">
    <property type="entry name" value="Ptrans_KptA/Tpt1"/>
</dbReference>
<dbReference type="Gene3D" id="1.10.10.970">
    <property type="entry name" value="RNA 2'-phosphotransferase, Tpt1/KptA family, N-terminal domain"/>
    <property type="match status" value="1"/>
</dbReference>
<keyword evidence="2 5" id="KW-0808">Transferase</keyword>
<gene>
    <name evidence="5" type="primary">kptA</name>
    <name evidence="6" type="ORF">HNQ39_002083</name>
</gene>